<evidence type="ECO:0000313" key="2">
    <source>
        <dbReference type="Proteomes" id="UP000054988"/>
    </source>
</evidence>
<accession>A0A0W0FHB6</accession>
<proteinExistence type="predicted"/>
<dbReference type="Proteomes" id="UP000054988">
    <property type="component" value="Unassembled WGS sequence"/>
</dbReference>
<gene>
    <name evidence="1" type="ORF">WG66_11680</name>
</gene>
<sequence length="171" mass="19842">MIATNISRYHYPSLPSATEFVENTRVTLLPPPSTAHHRLRAPARNDFRSRIEYERLVETRERRVRKYTIFCKEVDPSTLDLQRLVRHRYTFLANACRLLVEAGNDRKLCEYVNKLSNTRRPILVVLFGVSLLKTGDVETIREESSCTLYLPPIHSNIMESSSNVLEHSPMQ</sequence>
<protein>
    <submittedName>
        <fullName evidence="1">Uncharacterized protein</fullName>
    </submittedName>
</protein>
<dbReference type="AlphaFoldDB" id="A0A0W0FHB6"/>
<dbReference type="EMBL" id="LATX01001984">
    <property type="protein sequence ID" value="KTB35743.1"/>
    <property type="molecule type" value="Genomic_DNA"/>
</dbReference>
<organism evidence="1 2">
    <name type="scientific">Moniliophthora roreri</name>
    <name type="common">Frosty pod rot fungus</name>
    <name type="synonym">Monilia roreri</name>
    <dbReference type="NCBI Taxonomy" id="221103"/>
    <lineage>
        <taxon>Eukaryota</taxon>
        <taxon>Fungi</taxon>
        <taxon>Dikarya</taxon>
        <taxon>Basidiomycota</taxon>
        <taxon>Agaricomycotina</taxon>
        <taxon>Agaricomycetes</taxon>
        <taxon>Agaricomycetidae</taxon>
        <taxon>Agaricales</taxon>
        <taxon>Marasmiineae</taxon>
        <taxon>Marasmiaceae</taxon>
        <taxon>Moniliophthora</taxon>
    </lineage>
</organism>
<name>A0A0W0FHB6_MONRR</name>
<evidence type="ECO:0000313" key="1">
    <source>
        <dbReference type="EMBL" id="KTB35743.1"/>
    </source>
</evidence>
<comment type="caution">
    <text evidence="1">The sequence shown here is derived from an EMBL/GenBank/DDBJ whole genome shotgun (WGS) entry which is preliminary data.</text>
</comment>
<reference evidence="1 2" key="1">
    <citation type="submission" date="2015-12" db="EMBL/GenBank/DDBJ databases">
        <title>Draft genome sequence of Moniliophthora roreri, the causal agent of frosty pod rot of cacao.</title>
        <authorList>
            <person name="Aime M.C."/>
            <person name="Diaz-Valderrama J.R."/>
            <person name="Kijpornyongpan T."/>
            <person name="Phillips-Mora W."/>
        </authorList>
    </citation>
    <scope>NUCLEOTIDE SEQUENCE [LARGE SCALE GENOMIC DNA]</scope>
    <source>
        <strain evidence="1 2">MCA 2952</strain>
    </source>
</reference>